<accession>A0A6H0XYS5</accession>
<evidence type="ECO:0000259" key="3">
    <source>
        <dbReference type="Pfam" id="PF04676"/>
    </source>
</evidence>
<dbReference type="OrthoDB" id="444325at2759"/>
<dbReference type="PANTHER" id="PTHR12072">
    <property type="entry name" value="CWF19, CELL CYCLE CONTROL PROTEIN"/>
    <property type="match status" value="1"/>
</dbReference>
<dbReference type="PANTHER" id="PTHR12072:SF4">
    <property type="entry name" value="CWF19-LIKE PROTEIN 1"/>
    <property type="match status" value="1"/>
</dbReference>
<evidence type="ECO:0000259" key="4">
    <source>
        <dbReference type="Pfam" id="PF04677"/>
    </source>
</evidence>
<dbReference type="Pfam" id="PF00149">
    <property type="entry name" value="Metallophos"/>
    <property type="match status" value="1"/>
</dbReference>
<dbReference type="Proteomes" id="UP000503462">
    <property type="component" value="Chromosome 3"/>
</dbReference>
<dbReference type="Pfam" id="PF04676">
    <property type="entry name" value="CwfJ_C_2"/>
    <property type="match status" value="1"/>
</dbReference>
<dbReference type="InterPro" id="IPR004843">
    <property type="entry name" value="Calcineurin-like_PHP"/>
</dbReference>
<evidence type="ECO:0008006" key="7">
    <source>
        <dbReference type="Google" id="ProtNLM"/>
    </source>
</evidence>
<reference evidence="5 6" key="1">
    <citation type="journal article" date="2016" name="Sci. Rep.">
        <title>Peltaster fructicola genome reveals evolution from an invasive phytopathogen to an ectophytic parasite.</title>
        <authorList>
            <person name="Xu C."/>
            <person name="Chen H."/>
            <person name="Gleason M.L."/>
            <person name="Xu J.R."/>
            <person name="Liu H."/>
            <person name="Zhang R."/>
            <person name="Sun G."/>
        </authorList>
    </citation>
    <scope>NUCLEOTIDE SEQUENCE [LARGE SCALE GENOMIC DNA]</scope>
    <source>
        <strain evidence="5 6">LNHT1506</strain>
    </source>
</reference>
<evidence type="ECO:0000313" key="5">
    <source>
        <dbReference type="EMBL" id="QIW99814.1"/>
    </source>
</evidence>
<dbReference type="GO" id="GO:0061632">
    <property type="term" value="F:RNA lariat debranching enzyme activator activity"/>
    <property type="evidence" value="ECO:0007669"/>
    <property type="project" value="TreeGrafter"/>
</dbReference>
<organism evidence="5 6">
    <name type="scientific">Peltaster fructicola</name>
    <dbReference type="NCBI Taxonomy" id="286661"/>
    <lineage>
        <taxon>Eukaryota</taxon>
        <taxon>Fungi</taxon>
        <taxon>Dikarya</taxon>
        <taxon>Ascomycota</taxon>
        <taxon>Pezizomycotina</taxon>
        <taxon>Dothideomycetes</taxon>
        <taxon>Dothideomycetes incertae sedis</taxon>
        <taxon>Peltaster</taxon>
    </lineage>
</organism>
<evidence type="ECO:0000313" key="6">
    <source>
        <dbReference type="Proteomes" id="UP000503462"/>
    </source>
</evidence>
<dbReference type="GO" id="GO:0016787">
    <property type="term" value="F:hydrolase activity"/>
    <property type="evidence" value="ECO:0007669"/>
    <property type="project" value="InterPro"/>
</dbReference>
<feature type="compositionally biased region" description="Polar residues" evidence="1">
    <location>
        <begin position="259"/>
        <end position="276"/>
    </location>
</feature>
<dbReference type="GO" id="GO:0000398">
    <property type="term" value="P:mRNA splicing, via spliceosome"/>
    <property type="evidence" value="ECO:0007669"/>
    <property type="project" value="TreeGrafter"/>
</dbReference>
<evidence type="ECO:0000259" key="2">
    <source>
        <dbReference type="Pfam" id="PF00149"/>
    </source>
</evidence>
<name>A0A6H0XYS5_9PEZI</name>
<keyword evidence="6" id="KW-1185">Reference proteome</keyword>
<dbReference type="GO" id="GO:0071014">
    <property type="term" value="C:post-mRNA release spliceosomal complex"/>
    <property type="evidence" value="ECO:0007669"/>
    <property type="project" value="TreeGrafter"/>
</dbReference>
<feature type="compositionally biased region" description="Basic and acidic residues" evidence="1">
    <location>
        <begin position="282"/>
        <end position="294"/>
    </location>
</feature>
<dbReference type="Pfam" id="PF04677">
    <property type="entry name" value="CwfJ_C_1"/>
    <property type="match status" value="1"/>
</dbReference>
<evidence type="ECO:0000256" key="1">
    <source>
        <dbReference type="SAM" id="MobiDB-lite"/>
    </source>
</evidence>
<protein>
    <recommendedName>
        <fullName evidence="7">Cwf19-like C-terminal domain-containing protein</fullName>
    </recommendedName>
</protein>
<dbReference type="InterPro" id="IPR040194">
    <property type="entry name" value="Cwf19-like"/>
</dbReference>
<feature type="domain" description="Calcineurin-like phosphoesterase" evidence="2">
    <location>
        <begin position="4"/>
        <end position="74"/>
    </location>
</feature>
<feature type="region of interest" description="Disordered" evidence="1">
    <location>
        <begin position="258"/>
        <end position="299"/>
    </location>
</feature>
<dbReference type="InterPro" id="IPR006768">
    <property type="entry name" value="Cwf19-like_C_dom-1"/>
</dbReference>
<sequence length="541" mass="59403">MAAKICVCGDINGQFREVFAKIEALHKKQNFAFIIVAGNFFKEEHNGGILINTEAEELIKGKIEINVPVYFSLGRQELPSTITDHLDDNNGELCSNLFALGRRGYAKTTEGIRVVAVSGRYADSSMDRPASLYAGGYTDGDVKGSCGYNTADILITSDWPKDIEKGDRQPCAGPMGSQRASLADLCTVLSPRYHISTSQAFYQRQPFFHNKAEKPITRFIALAPFGNQLGEKWIYAFTIDPSAEAPAQMPPGVTASPLVDSTSNNKRKLGSQQEAFSNHRFATGDRHGGSGGRRDNKRRKKDVMPAACFFCLSNPTCETHMIGSIGEDAYITVSKGPLPKANTFPSLGFPGHMLIIPLIHAPTVSAIPGEDASAATLIEMTRYQDALQKMIAAQSKDGSGRSQLGAVTWEISRAGGVHNHWQFLPVPVDLVQKGTIEAAFKAEADAQDYPAFMTEEDKITAIHQGNCFKIKIWSEDSSKEMAMALDVSFKFDLQFGRRVLGKLLGLGNRANWKDCAQEKSEEEADVEKFKELFKPYDFTLS</sequence>
<dbReference type="InterPro" id="IPR006767">
    <property type="entry name" value="Cwf19-like_C_dom-2"/>
</dbReference>
<feature type="domain" description="Cwf19-like protein C-terminal" evidence="3">
    <location>
        <begin position="477"/>
        <end position="539"/>
    </location>
</feature>
<dbReference type="CDD" id="cd07380">
    <property type="entry name" value="MPP_CWF19_N"/>
    <property type="match status" value="1"/>
</dbReference>
<gene>
    <name evidence="5" type="ORF">AMS68_005332</name>
</gene>
<dbReference type="EMBL" id="CP051141">
    <property type="protein sequence ID" value="QIW99814.1"/>
    <property type="molecule type" value="Genomic_DNA"/>
</dbReference>
<proteinExistence type="predicted"/>
<dbReference type="AlphaFoldDB" id="A0A6H0XYS5"/>
<feature type="domain" description="Cwf19-like C-terminal" evidence="4">
    <location>
        <begin position="297"/>
        <end position="434"/>
    </location>
</feature>